<gene>
    <name evidence="1" type="ORF">CHX27_06140</name>
</gene>
<keyword evidence="2" id="KW-1185">Reference proteome</keyword>
<organism evidence="1 2">
    <name type="scientific">Flavobacterium aurantiibacter</name>
    <dbReference type="NCBI Taxonomy" id="2023067"/>
    <lineage>
        <taxon>Bacteria</taxon>
        <taxon>Pseudomonadati</taxon>
        <taxon>Bacteroidota</taxon>
        <taxon>Flavobacteriia</taxon>
        <taxon>Flavobacteriales</taxon>
        <taxon>Flavobacteriaceae</taxon>
        <taxon>Flavobacterium</taxon>
    </lineage>
</organism>
<evidence type="ECO:0000313" key="1">
    <source>
        <dbReference type="EMBL" id="OYQ45471.1"/>
    </source>
</evidence>
<comment type="caution">
    <text evidence="1">The sequence shown here is derived from an EMBL/GenBank/DDBJ whole genome shotgun (WGS) entry which is preliminary data.</text>
</comment>
<accession>A0A255ZVN5</accession>
<name>A0A255ZVN5_9FLAO</name>
<evidence type="ECO:0000313" key="2">
    <source>
        <dbReference type="Proteomes" id="UP000216035"/>
    </source>
</evidence>
<dbReference type="AlphaFoldDB" id="A0A255ZVN5"/>
<sequence length="60" mass="6768">MERLLGYGMKQYCMLLQGCKLCNLFISAKFIGLGKAYGLRNGIVRWVSWNGEKALLLLAN</sequence>
<dbReference type="EMBL" id="NOXX01000181">
    <property type="protein sequence ID" value="OYQ45471.1"/>
    <property type="molecule type" value="Genomic_DNA"/>
</dbReference>
<proteinExistence type="predicted"/>
<protein>
    <submittedName>
        <fullName evidence="1">Uncharacterized protein</fullName>
    </submittedName>
</protein>
<dbReference type="Proteomes" id="UP000216035">
    <property type="component" value="Unassembled WGS sequence"/>
</dbReference>
<reference evidence="1 2" key="1">
    <citation type="submission" date="2017-07" db="EMBL/GenBank/DDBJ databases">
        <title>Flavobacterium cyanobacteriorum sp. nov., isolated from cyanobacterial aggregates in a eutrophic lake.</title>
        <authorList>
            <person name="Cai H."/>
        </authorList>
    </citation>
    <scope>NUCLEOTIDE SEQUENCE [LARGE SCALE GENOMIC DNA]</scope>
    <source>
        <strain evidence="1 2">TH167</strain>
    </source>
</reference>